<sequence>MLPQCVWSLSLSFTSAVAFVFAVSSSRSLPLLGRQARTFYAFQPLQRCRRRQTLHLSTCSVKSPASSLASHSGAPERGDGKREGDGKMERGRTVESADRVSKAKQYASLSNLHDLESIGALIADDCLIYGNEGKTATLEGMRRFRERFKNVFWVFHWFDDRGEDGVAFAFDRYWTDPETGAVKKCSATETVLFDAQGKIRGINYMSAPTDPEECGGYPEGGQVVPT</sequence>
<dbReference type="SUPFAM" id="SSF54427">
    <property type="entry name" value="NTF2-like"/>
    <property type="match status" value="1"/>
</dbReference>
<evidence type="ECO:0000256" key="1">
    <source>
        <dbReference type="SAM" id="MobiDB-lite"/>
    </source>
</evidence>
<organism evidence="2">
    <name type="scientific">Chromera velia CCMP2878</name>
    <dbReference type="NCBI Taxonomy" id="1169474"/>
    <lineage>
        <taxon>Eukaryota</taxon>
        <taxon>Sar</taxon>
        <taxon>Alveolata</taxon>
        <taxon>Colpodellida</taxon>
        <taxon>Chromeraceae</taxon>
        <taxon>Chromera</taxon>
    </lineage>
</organism>
<evidence type="ECO:0008006" key="3">
    <source>
        <dbReference type="Google" id="ProtNLM"/>
    </source>
</evidence>
<feature type="region of interest" description="Disordered" evidence="1">
    <location>
        <begin position="64"/>
        <end position="95"/>
    </location>
</feature>
<protein>
    <recommendedName>
        <fullName evidence="3">SnoaL-like domain-containing protein</fullName>
    </recommendedName>
</protein>
<reference evidence="2" key="1">
    <citation type="submission" date="2014-11" db="EMBL/GenBank/DDBJ databases">
        <authorList>
            <person name="Otto D Thomas"/>
            <person name="Naeem Raeece"/>
        </authorList>
    </citation>
    <scope>NUCLEOTIDE SEQUENCE</scope>
</reference>
<dbReference type="Gene3D" id="3.10.450.50">
    <property type="match status" value="1"/>
</dbReference>
<evidence type="ECO:0000313" key="2">
    <source>
        <dbReference type="EMBL" id="CEM40560.1"/>
    </source>
</evidence>
<gene>
    <name evidence="2" type="ORF">Cvel_5982</name>
</gene>
<proteinExistence type="predicted"/>
<dbReference type="VEuPathDB" id="CryptoDB:Cvel_5982"/>
<feature type="compositionally biased region" description="Basic and acidic residues" evidence="1">
    <location>
        <begin position="74"/>
        <end position="95"/>
    </location>
</feature>
<dbReference type="InterPro" id="IPR032710">
    <property type="entry name" value="NTF2-like_dom_sf"/>
</dbReference>
<dbReference type="EMBL" id="CDMZ01002061">
    <property type="protein sequence ID" value="CEM40560.1"/>
    <property type="molecule type" value="Genomic_DNA"/>
</dbReference>
<name>A0A0G4H9R5_9ALVE</name>
<accession>A0A0G4H9R5</accession>
<dbReference type="AlphaFoldDB" id="A0A0G4H9R5"/>